<dbReference type="AlphaFoldDB" id="A0A0L9UCH5"/>
<accession>A0A0L9UCH5</accession>
<dbReference type="Proteomes" id="UP000053144">
    <property type="component" value="Chromosome 4"/>
</dbReference>
<dbReference type="Gramene" id="KOM40416">
    <property type="protein sequence ID" value="KOM40416"/>
    <property type="gene ID" value="LR48_Vigan04g061400"/>
</dbReference>
<reference evidence="2" key="1">
    <citation type="journal article" date="2015" name="Proc. Natl. Acad. Sci. U.S.A.">
        <title>Genome sequencing of adzuki bean (Vigna angularis) provides insight into high starch and low fat accumulation and domestication.</title>
        <authorList>
            <person name="Yang K."/>
            <person name="Tian Z."/>
            <person name="Chen C."/>
            <person name="Luo L."/>
            <person name="Zhao B."/>
            <person name="Wang Z."/>
            <person name="Yu L."/>
            <person name="Li Y."/>
            <person name="Sun Y."/>
            <person name="Li W."/>
            <person name="Chen Y."/>
            <person name="Li Y."/>
            <person name="Zhang Y."/>
            <person name="Ai D."/>
            <person name="Zhao J."/>
            <person name="Shang C."/>
            <person name="Ma Y."/>
            <person name="Wu B."/>
            <person name="Wang M."/>
            <person name="Gao L."/>
            <person name="Sun D."/>
            <person name="Zhang P."/>
            <person name="Guo F."/>
            <person name="Wang W."/>
            <person name="Li Y."/>
            <person name="Wang J."/>
            <person name="Varshney R.K."/>
            <person name="Wang J."/>
            <person name="Ling H.Q."/>
            <person name="Wan P."/>
        </authorList>
    </citation>
    <scope>NUCLEOTIDE SEQUENCE</scope>
    <source>
        <strain evidence="2">cv. Jingnong 6</strain>
    </source>
</reference>
<proteinExistence type="predicted"/>
<organism evidence="1 2">
    <name type="scientific">Phaseolus angularis</name>
    <name type="common">Azuki bean</name>
    <name type="synonym">Vigna angularis</name>
    <dbReference type="NCBI Taxonomy" id="3914"/>
    <lineage>
        <taxon>Eukaryota</taxon>
        <taxon>Viridiplantae</taxon>
        <taxon>Streptophyta</taxon>
        <taxon>Embryophyta</taxon>
        <taxon>Tracheophyta</taxon>
        <taxon>Spermatophyta</taxon>
        <taxon>Magnoliopsida</taxon>
        <taxon>eudicotyledons</taxon>
        <taxon>Gunneridae</taxon>
        <taxon>Pentapetalae</taxon>
        <taxon>rosids</taxon>
        <taxon>fabids</taxon>
        <taxon>Fabales</taxon>
        <taxon>Fabaceae</taxon>
        <taxon>Papilionoideae</taxon>
        <taxon>50 kb inversion clade</taxon>
        <taxon>NPAAA clade</taxon>
        <taxon>indigoferoid/millettioid clade</taxon>
        <taxon>Phaseoleae</taxon>
        <taxon>Vigna</taxon>
    </lineage>
</organism>
<dbReference type="EMBL" id="CM003374">
    <property type="protein sequence ID" value="KOM40416.1"/>
    <property type="molecule type" value="Genomic_DNA"/>
</dbReference>
<evidence type="ECO:0000313" key="2">
    <source>
        <dbReference type="Proteomes" id="UP000053144"/>
    </source>
</evidence>
<name>A0A0L9UCH5_PHAAN</name>
<sequence>MVREIEELSLPLRPRRCRVHHRFCLAGNHRSRGCTGYLVHGVGLEDEVALGAEDVAGGVVWDEVVLGEDNIAGRVGLEDEAALGVEDVADGVVWDEAALGEDDVVGGVVGDEAAVGADDAAGRMVGDEAGRHEKEGSLTRFSLDEHLGENYLLRI</sequence>
<evidence type="ECO:0000313" key="1">
    <source>
        <dbReference type="EMBL" id="KOM40416.1"/>
    </source>
</evidence>
<gene>
    <name evidence="1" type="ORF">LR48_Vigan04g061400</name>
</gene>
<protein>
    <submittedName>
        <fullName evidence="1">Uncharacterized protein</fullName>
    </submittedName>
</protein>